<feature type="coiled-coil region" evidence="2">
    <location>
        <begin position="73"/>
        <end position="114"/>
    </location>
</feature>
<feature type="compositionally biased region" description="Polar residues" evidence="3">
    <location>
        <begin position="13"/>
        <end position="23"/>
    </location>
</feature>
<feature type="compositionally biased region" description="Basic and acidic residues" evidence="3">
    <location>
        <begin position="257"/>
        <end position="284"/>
    </location>
</feature>
<feature type="compositionally biased region" description="Low complexity" evidence="3">
    <location>
        <begin position="193"/>
        <end position="206"/>
    </location>
</feature>
<proteinExistence type="predicted"/>
<sequence length="284" mass="31951">ALRSETGEGEADSQASRSLAQQNVELRRRLDEEQAAYRRKLTAYQEGQQRQAQLVQKLQAKVRGRSSSLSAVNAMLREQLEQAGLANEALSRDIRRLTADWTKAREELEQKESDWRREEESFHSYFSSEHGRLLTFWRQVVGFRRHVCEMKSSAERHAGRAGSDVPLGPGVLRGSVRRAAQSGSRNGSGPGAGESSEGSAGAAAERSSQRDDEPSEQSRCGENEKANLEKAVQALHSSNQMLQMDYEKLQLAVASAQRERDREREEKEAAIHDGERWKTEIQRM</sequence>
<dbReference type="PANTHER" id="PTHR23159">
    <property type="entry name" value="CENTROSOMAL PROTEIN 2"/>
    <property type="match status" value="1"/>
</dbReference>
<reference evidence="5" key="3">
    <citation type="submission" date="2025-08" db="UniProtKB">
        <authorList>
            <consortium name="Ensembl"/>
        </authorList>
    </citation>
    <scope>IDENTIFICATION</scope>
    <source>
        <strain evidence="5">HNI</strain>
    </source>
</reference>
<feature type="region of interest" description="Disordered" evidence="3">
    <location>
        <begin position="1"/>
        <end position="23"/>
    </location>
</feature>
<dbReference type="PANTHER" id="PTHR23159:SF63">
    <property type="entry name" value="CILIARY ROOTLET COILED-COIL, ROOTLETIN FAMILY MEMBER 2"/>
    <property type="match status" value="1"/>
</dbReference>
<dbReference type="AlphaFoldDB" id="A0A3P9KIV2"/>
<keyword evidence="1 2" id="KW-0175">Coiled coil</keyword>
<evidence type="ECO:0000256" key="3">
    <source>
        <dbReference type="SAM" id="MobiDB-lite"/>
    </source>
</evidence>
<evidence type="ECO:0000313" key="5">
    <source>
        <dbReference type="Ensembl" id="ENSORLP00020008304.1"/>
    </source>
</evidence>
<reference key="1">
    <citation type="journal article" date="2007" name="Nature">
        <title>The medaka draft genome and insights into vertebrate genome evolution.</title>
        <authorList>
            <person name="Kasahara M."/>
            <person name="Naruse K."/>
            <person name="Sasaki S."/>
            <person name="Nakatani Y."/>
            <person name="Qu W."/>
            <person name="Ahsan B."/>
            <person name="Yamada T."/>
            <person name="Nagayasu Y."/>
            <person name="Doi K."/>
            <person name="Kasai Y."/>
            <person name="Jindo T."/>
            <person name="Kobayashi D."/>
            <person name="Shimada A."/>
            <person name="Toyoda A."/>
            <person name="Kuroki Y."/>
            <person name="Fujiyama A."/>
            <person name="Sasaki T."/>
            <person name="Shimizu A."/>
            <person name="Asakawa S."/>
            <person name="Shimizu N."/>
            <person name="Hashimoto S."/>
            <person name="Yang J."/>
            <person name="Lee Y."/>
            <person name="Matsushima K."/>
            <person name="Sugano S."/>
            <person name="Sakaizumi M."/>
            <person name="Narita T."/>
            <person name="Ohishi K."/>
            <person name="Haga S."/>
            <person name="Ohta F."/>
            <person name="Nomoto H."/>
            <person name="Nogata K."/>
            <person name="Morishita T."/>
            <person name="Endo T."/>
            <person name="Shin-I T."/>
            <person name="Takeda H."/>
            <person name="Morishita S."/>
            <person name="Kohara Y."/>
        </authorList>
    </citation>
    <scope>NUCLEOTIDE SEQUENCE [LARGE SCALE GENOMIC DNA]</scope>
    <source>
        <strain>Hd-rR</strain>
    </source>
</reference>
<dbReference type="Proteomes" id="UP000265180">
    <property type="component" value="Chromosome 5"/>
</dbReference>
<dbReference type="InterPro" id="IPR055167">
    <property type="entry name" value="Rootletin-like_CC"/>
</dbReference>
<dbReference type="Pfam" id="PF15035">
    <property type="entry name" value="Rootletin"/>
    <property type="match status" value="1"/>
</dbReference>
<organism evidence="5 6">
    <name type="scientific">Oryzias latipes</name>
    <name type="common">Japanese rice fish</name>
    <name type="synonym">Japanese killifish</name>
    <dbReference type="NCBI Taxonomy" id="8090"/>
    <lineage>
        <taxon>Eukaryota</taxon>
        <taxon>Metazoa</taxon>
        <taxon>Chordata</taxon>
        <taxon>Craniata</taxon>
        <taxon>Vertebrata</taxon>
        <taxon>Euteleostomi</taxon>
        <taxon>Actinopterygii</taxon>
        <taxon>Neopterygii</taxon>
        <taxon>Teleostei</taxon>
        <taxon>Neoteleostei</taxon>
        <taxon>Acanthomorphata</taxon>
        <taxon>Ovalentaria</taxon>
        <taxon>Atherinomorphae</taxon>
        <taxon>Beloniformes</taxon>
        <taxon>Adrianichthyidae</taxon>
        <taxon>Oryziinae</taxon>
        <taxon>Oryzias</taxon>
    </lineage>
</organism>
<evidence type="ECO:0000259" key="4">
    <source>
        <dbReference type="Pfam" id="PF15035"/>
    </source>
</evidence>
<name>A0A3P9KIV2_ORYLA</name>
<evidence type="ECO:0000313" key="6">
    <source>
        <dbReference type="Proteomes" id="UP000265180"/>
    </source>
</evidence>
<feature type="region of interest" description="Disordered" evidence="3">
    <location>
        <begin position="178"/>
        <end position="224"/>
    </location>
</feature>
<feature type="region of interest" description="Disordered" evidence="3">
    <location>
        <begin position="256"/>
        <end position="284"/>
    </location>
</feature>
<dbReference type="Ensembl" id="ENSORLT00020001393.1">
    <property type="protein sequence ID" value="ENSORLP00020008304.1"/>
    <property type="gene ID" value="ENSORLG00020009222.1"/>
</dbReference>
<protein>
    <recommendedName>
        <fullName evidence="4">Rootletin-like coiled-coil domain-containing protein</fullName>
    </recommendedName>
</protein>
<feature type="domain" description="Rootletin-like coiled-coil" evidence="4">
    <location>
        <begin position="63"/>
        <end position="157"/>
    </location>
</feature>
<accession>A0A3P9KIV2</accession>
<evidence type="ECO:0000256" key="2">
    <source>
        <dbReference type="SAM" id="Coils"/>
    </source>
</evidence>
<reference evidence="5 6" key="2">
    <citation type="submission" date="2017-04" db="EMBL/GenBank/DDBJ databases">
        <title>CpG methylation of centromeres and impact of large insertions on vertebrate speciation.</title>
        <authorList>
            <person name="Ichikawa K."/>
            <person name="Yoshimura J."/>
            <person name="Morishita S."/>
        </authorList>
    </citation>
    <scope>NUCLEOTIDE SEQUENCE</scope>
    <source>
        <strain evidence="5 6">HNI</strain>
    </source>
</reference>
<reference evidence="5" key="4">
    <citation type="submission" date="2025-09" db="UniProtKB">
        <authorList>
            <consortium name="Ensembl"/>
        </authorList>
    </citation>
    <scope>IDENTIFICATION</scope>
    <source>
        <strain evidence="5">HNI</strain>
    </source>
</reference>
<evidence type="ECO:0000256" key="1">
    <source>
        <dbReference type="ARBA" id="ARBA00023054"/>
    </source>
</evidence>